<evidence type="ECO:0000313" key="8">
    <source>
        <dbReference type="Proteomes" id="UP000470772"/>
    </source>
</evidence>
<organism evidence="7 8">
    <name type="scientific">Sulfuracidifex metallicus DSM 6482 = JCM 9184</name>
    <dbReference type="NCBI Taxonomy" id="523847"/>
    <lineage>
        <taxon>Archaea</taxon>
        <taxon>Thermoproteota</taxon>
        <taxon>Thermoprotei</taxon>
        <taxon>Sulfolobales</taxon>
        <taxon>Sulfolobaceae</taxon>
        <taxon>Sulfuracidifex</taxon>
    </lineage>
</organism>
<dbReference type="PROSITE" id="PS00595">
    <property type="entry name" value="AA_TRANSFER_CLASS_5"/>
    <property type="match status" value="1"/>
</dbReference>
<evidence type="ECO:0000259" key="6">
    <source>
        <dbReference type="Pfam" id="PF00266"/>
    </source>
</evidence>
<feature type="domain" description="Aminotransferase class V" evidence="6">
    <location>
        <begin position="18"/>
        <end position="315"/>
    </location>
</feature>
<protein>
    <submittedName>
        <fullName evidence="7">Aminotransferase class V-fold PLP-dependent enzyme</fullName>
    </submittedName>
</protein>
<dbReference type="InterPro" id="IPR000192">
    <property type="entry name" value="Aminotrans_V_dom"/>
</dbReference>
<comment type="caution">
    <text evidence="7">The sequence shown here is derived from an EMBL/GenBank/DDBJ whole genome shotgun (WGS) entry which is preliminary data.</text>
</comment>
<dbReference type="PANTHER" id="PTHR21152">
    <property type="entry name" value="AMINOTRANSFERASE CLASS V"/>
    <property type="match status" value="1"/>
</dbReference>
<dbReference type="Pfam" id="PF00266">
    <property type="entry name" value="Aminotran_5"/>
    <property type="match status" value="1"/>
</dbReference>
<evidence type="ECO:0000313" key="7">
    <source>
        <dbReference type="EMBL" id="MUN27932.1"/>
    </source>
</evidence>
<keyword evidence="8" id="KW-1185">Reference proteome</keyword>
<dbReference type="AlphaFoldDB" id="A0A6A9QS10"/>
<evidence type="ECO:0000256" key="1">
    <source>
        <dbReference type="ARBA" id="ARBA00001933"/>
    </source>
</evidence>
<evidence type="ECO:0000256" key="4">
    <source>
        <dbReference type="RuleBase" id="RU004075"/>
    </source>
</evidence>
<name>A0A6A9QS10_SULME</name>
<reference evidence="7 8" key="1">
    <citation type="submission" date="2019-10" db="EMBL/GenBank/DDBJ databases">
        <title>Sequencing and Assembly of Multiple Reported Metal-Biooxidizing Members of the Extremely Thermoacidophilic Archaeal Family Sulfolobaceae.</title>
        <authorList>
            <person name="Counts J.A."/>
            <person name="Kelly R.M."/>
        </authorList>
    </citation>
    <scope>NUCLEOTIDE SEQUENCE [LARGE SCALE GENOMIC DNA]</scope>
    <source>
        <strain evidence="7 8">DSM 6482</strain>
    </source>
</reference>
<dbReference type="GO" id="GO:0008453">
    <property type="term" value="F:alanine-glyoxylate transaminase activity"/>
    <property type="evidence" value="ECO:0007669"/>
    <property type="project" value="TreeGrafter"/>
</dbReference>
<dbReference type="PANTHER" id="PTHR21152:SF39">
    <property type="entry name" value="SOLUBLE HYDROGENASE, SMALL SUBUNIT"/>
    <property type="match status" value="1"/>
</dbReference>
<proteinExistence type="inferred from homology"/>
<dbReference type="Gene3D" id="3.90.1150.10">
    <property type="entry name" value="Aspartate Aminotransferase, domain 1"/>
    <property type="match status" value="1"/>
</dbReference>
<evidence type="ECO:0000256" key="2">
    <source>
        <dbReference type="ARBA" id="ARBA00009236"/>
    </source>
</evidence>
<dbReference type="InterPro" id="IPR020578">
    <property type="entry name" value="Aminotrans_V_PyrdxlP_BS"/>
</dbReference>
<evidence type="ECO:0000256" key="5">
    <source>
        <dbReference type="RuleBase" id="RU004504"/>
    </source>
</evidence>
<sequence>MMLIPGPVNVPISVSFEATRVVNHRSDEFRRIVASLESSLIRLFSADRVAIMTGSGTLAVEGMVFSMTRRGEKVITIPYGEFGERLEESLKRRGVEVFSYKKSPGSTPSLGEIEEFMDKHKDADTVALVHNETSTGVALRNLREVAKLVKGSGKKFLVDSVSGFAAYELYVNEWGIDAVATGSQKALASVPGLGFVALSKEALNELKGNDIPHYVDLALHLKFQDKKETPFTPAVGVFYASYRAAQLMEMEGKERRWARHEASARYLRDIFKKLGMESLGDESNFSNTVVASTPPLPVSYMITELKKRGVEISRGIGELRDKVIRAGILGVVDDRALSRLVFAMQDVLKKDVYYPPPQETSLPETLKTEVIWD</sequence>
<comment type="cofactor">
    <cofactor evidence="1 5">
        <name>pyridoxal 5'-phosphate</name>
        <dbReference type="ChEBI" id="CHEBI:597326"/>
    </cofactor>
</comment>
<dbReference type="Gene3D" id="3.40.640.10">
    <property type="entry name" value="Type I PLP-dependent aspartate aminotransferase-like (Major domain)"/>
    <property type="match status" value="1"/>
</dbReference>
<evidence type="ECO:0000256" key="3">
    <source>
        <dbReference type="ARBA" id="ARBA00022898"/>
    </source>
</evidence>
<keyword evidence="7" id="KW-0032">Aminotransferase</keyword>
<dbReference type="EMBL" id="WGGD01000005">
    <property type="protein sequence ID" value="MUN27932.1"/>
    <property type="molecule type" value="Genomic_DNA"/>
</dbReference>
<dbReference type="SUPFAM" id="SSF53383">
    <property type="entry name" value="PLP-dependent transferases"/>
    <property type="match status" value="1"/>
</dbReference>
<dbReference type="PIRSF" id="PIRSF000524">
    <property type="entry name" value="SPT"/>
    <property type="match status" value="1"/>
</dbReference>
<dbReference type="InterPro" id="IPR015422">
    <property type="entry name" value="PyrdxlP-dep_Trfase_small"/>
</dbReference>
<dbReference type="InterPro" id="IPR015421">
    <property type="entry name" value="PyrdxlP-dep_Trfase_major"/>
</dbReference>
<keyword evidence="3" id="KW-0663">Pyridoxal phosphate</keyword>
<accession>A0A6A9QS10</accession>
<comment type="similarity">
    <text evidence="2 4">Belongs to the class-V pyridoxal-phosphate-dependent aminotransferase family.</text>
</comment>
<dbReference type="GO" id="GO:0004760">
    <property type="term" value="F:L-serine-pyruvate transaminase activity"/>
    <property type="evidence" value="ECO:0007669"/>
    <property type="project" value="TreeGrafter"/>
</dbReference>
<dbReference type="Proteomes" id="UP000470772">
    <property type="component" value="Unassembled WGS sequence"/>
</dbReference>
<keyword evidence="7" id="KW-0808">Transferase</keyword>
<dbReference type="RefSeq" id="WP_156016036.1">
    <property type="nucleotide sequence ID" value="NZ_WGGD01000005.1"/>
</dbReference>
<gene>
    <name evidence="7" type="ORF">GC250_00270</name>
</gene>
<dbReference type="InterPro" id="IPR024169">
    <property type="entry name" value="SP_NH2Trfase/AEP_transaminase"/>
</dbReference>
<dbReference type="InterPro" id="IPR015424">
    <property type="entry name" value="PyrdxlP-dep_Trfase"/>
</dbReference>
<dbReference type="GO" id="GO:0019265">
    <property type="term" value="P:glycine biosynthetic process, by transamination of glyoxylate"/>
    <property type="evidence" value="ECO:0007669"/>
    <property type="project" value="TreeGrafter"/>
</dbReference>